<dbReference type="InterPro" id="IPR043993">
    <property type="entry name" value="T4SS_pilin"/>
</dbReference>
<evidence type="ECO:0000313" key="2">
    <source>
        <dbReference type="EMBL" id="PJE67678.1"/>
    </source>
</evidence>
<sequence length="120" mass="12970">MPDVEDIIGKITNPYRGQYSLGPETGKFGLITFLNNLLRLVFVFAGLYAFLKLIIAGYQFMSAGGDPKAVEKAWAKIWQSLIGLLIIVASFVLAALFGWLLFGNASAILVPTIYGPGGTQ</sequence>
<feature type="transmembrane region" description="Helical" evidence="1">
    <location>
        <begin position="81"/>
        <end position="102"/>
    </location>
</feature>
<evidence type="ECO:0000313" key="3">
    <source>
        <dbReference type="Proteomes" id="UP000231474"/>
    </source>
</evidence>
<dbReference type="AlphaFoldDB" id="A0A2M8L488"/>
<dbReference type="Pfam" id="PF18895">
    <property type="entry name" value="T4SS_pilin"/>
    <property type="match status" value="1"/>
</dbReference>
<keyword evidence="1" id="KW-0812">Transmembrane</keyword>
<protein>
    <submittedName>
        <fullName evidence="2">Uncharacterized protein</fullName>
    </submittedName>
</protein>
<reference evidence="3" key="1">
    <citation type="submission" date="2017-09" db="EMBL/GenBank/DDBJ databases">
        <title>Depth-based differentiation of microbial function through sediment-hosted aquifers and enrichment of novel symbionts in the deep terrestrial subsurface.</title>
        <authorList>
            <person name="Probst A.J."/>
            <person name="Ladd B."/>
            <person name="Jarett J.K."/>
            <person name="Geller-Mcgrath D.E."/>
            <person name="Sieber C.M.K."/>
            <person name="Emerson J.B."/>
            <person name="Anantharaman K."/>
            <person name="Thomas B.C."/>
            <person name="Malmstrom R."/>
            <person name="Stieglmeier M."/>
            <person name="Klingl A."/>
            <person name="Woyke T."/>
            <person name="Ryan C.M."/>
            <person name="Banfield J.F."/>
        </authorList>
    </citation>
    <scope>NUCLEOTIDE SEQUENCE [LARGE SCALE GENOMIC DNA]</scope>
</reference>
<dbReference type="EMBL" id="PFEK01000020">
    <property type="protein sequence ID" value="PJE67678.1"/>
    <property type="molecule type" value="Genomic_DNA"/>
</dbReference>
<name>A0A2M8L488_9BACT</name>
<accession>A0A2M8L488</accession>
<proteinExistence type="predicted"/>
<gene>
    <name evidence="2" type="ORF">COU95_01050</name>
</gene>
<organism evidence="2 3">
    <name type="scientific">Candidatus Shapirobacteria bacterium CG10_big_fil_rev_8_21_14_0_10_40_9</name>
    <dbReference type="NCBI Taxonomy" id="1974888"/>
    <lineage>
        <taxon>Bacteria</taxon>
        <taxon>Candidatus Shapironibacteriota</taxon>
    </lineage>
</organism>
<dbReference type="Proteomes" id="UP000231474">
    <property type="component" value="Unassembled WGS sequence"/>
</dbReference>
<comment type="caution">
    <text evidence="2">The sequence shown here is derived from an EMBL/GenBank/DDBJ whole genome shotgun (WGS) entry which is preliminary data.</text>
</comment>
<evidence type="ECO:0000256" key="1">
    <source>
        <dbReference type="SAM" id="Phobius"/>
    </source>
</evidence>
<feature type="transmembrane region" description="Helical" evidence="1">
    <location>
        <begin position="37"/>
        <end position="60"/>
    </location>
</feature>
<keyword evidence="1" id="KW-0472">Membrane</keyword>
<keyword evidence="1" id="KW-1133">Transmembrane helix</keyword>